<evidence type="ECO:0000313" key="3">
    <source>
        <dbReference type="Proteomes" id="UP001138661"/>
    </source>
</evidence>
<keyword evidence="2" id="KW-0489">Methyltransferase</keyword>
<dbReference type="PANTHER" id="PTHR36973">
    <property type="entry name" value="SLL1456 PROTEIN-RELATED"/>
    <property type="match status" value="1"/>
</dbReference>
<dbReference type="Proteomes" id="UP001138661">
    <property type="component" value="Unassembled WGS sequence"/>
</dbReference>
<evidence type="ECO:0000259" key="1">
    <source>
        <dbReference type="Pfam" id="PF05050"/>
    </source>
</evidence>
<dbReference type="NCBIfam" id="TIGR01444">
    <property type="entry name" value="fkbM_fam"/>
    <property type="match status" value="1"/>
</dbReference>
<keyword evidence="2" id="KW-0808">Transferase</keyword>
<dbReference type="AlphaFoldDB" id="A0A9X1FX25"/>
<dbReference type="RefSeq" id="WP_219505459.1">
    <property type="nucleotide sequence ID" value="NZ_JAHXDN010000005.1"/>
</dbReference>
<dbReference type="PANTHER" id="PTHR36973:SF4">
    <property type="entry name" value="NODULATION PROTEIN"/>
    <property type="match status" value="1"/>
</dbReference>
<dbReference type="InterPro" id="IPR006342">
    <property type="entry name" value="FkbM_mtfrase"/>
</dbReference>
<dbReference type="GO" id="GO:0008171">
    <property type="term" value="F:O-methyltransferase activity"/>
    <property type="evidence" value="ECO:0007669"/>
    <property type="project" value="TreeGrafter"/>
</dbReference>
<dbReference type="InterPro" id="IPR053188">
    <property type="entry name" value="FkbM_Methyltransferase"/>
</dbReference>
<dbReference type="GO" id="GO:0032259">
    <property type="term" value="P:methylation"/>
    <property type="evidence" value="ECO:0007669"/>
    <property type="project" value="UniProtKB-KW"/>
</dbReference>
<protein>
    <submittedName>
        <fullName evidence="2">FkbM family methyltransferase</fullName>
    </submittedName>
</protein>
<gene>
    <name evidence="2" type="ORF">KX928_17930</name>
</gene>
<evidence type="ECO:0000313" key="2">
    <source>
        <dbReference type="EMBL" id="MBW4709670.1"/>
    </source>
</evidence>
<keyword evidence="3" id="KW-1185">Reference proteome</keyword>
<reference evidence="2" key="1">
    <citation type="submission" date="2021-07" db="EMBL/GenBank/DDBJ databases">
        <title>Roseobacter insulae sp. nov., isolated from a tidal flat.</title>
        <authorList>
            <person name="Park S."/>
            <person name="Yoon J.-H."/>
        </authorList>
    </citation>
    <scope>NUCLEOTIDE SEQUENCE</scope>
    <source>
        <strain evidence="2">YSTF-M11</strain>
    </source>
</reference>
<feature type="domain" description="Methyltransferase FkbM" evidence="1">
    <location>
        <begin position="47"/>
        <end position="196"/>
    </location>
</feature>
<organism evidence="2 3">
    <name type="scientific">Roseobacter insulae</name>
    <dbReference type="NCBI Taxonomy" id="2859783"/>
    <lineage>
        <taxon>Bacteria</taxon>
        <taxon>Pseudomonadati</taxon>
        <taxon>Pseudomonadota</taxon>
        <taxon>Alphaproteobacteria</taxon>
        <taxon>Rhodobacterales</taxon>
        <taxon>Roseobacteraceae</taxon>
        <taxon>Roseobacter</taxon>
    </lineage>
</organism>
<comment type="caution">
    <text evidence="2">The sequence shown here is derived from an EMBL/GenBank/DDBJ whole genome shotgun (WGS) entry which is preliminary data.</text>
</comment>
<proteinExistence type="predicted"/>
<sequence>MLQDLRRTLKSEGMVAHPIKTRAPYLRGYGFDPGVVFDVGVDSGTPWLYRSFPQAQFVLIDPQQDSAERVRAKGHLKEFHFHAAALGAQEGKATLMVPHSAKGEETAMASLLRRTDPLAKSFTKTDKHYVPVRRLDDIAVAYPGRAGLKVDTEGSELEILKGAHDTLKRCDFVILELSLTHRFAGVGAPSEAVAILAAAGLEWRDVLKVGSGAGKRARPRYMDVLFTRWLS</sequence>
<name>A0A9X1FX25_9RHOB</name>
<dbReference type="Pfam" id="PF05050">
    <property type="entry name" value="Methyltransf_21"/>
    <property type="match status" value="1"/>
</dbReference>
<accession>A0A9X1FX25</accession>
<dbReference type="EMBL" id="JAHXDN010000005">
    <property type="protein sequence ID" value="MBW4709670.1"/>
    <property type="molecule type" value="Genomic_DNA"/>
</dbReference>